<dbReference type="SUPFAM" id="SSF56219">
    <property type="entry name" value="DNase I-like"/>
    <property type="match status" value="1"/>
</dbReference>
<reference evidence="3 4" key="1">
    <citation type="submission" date="2018-03" db="EMBL/GenBank/DDBJ databases">
        <title>Bioinformatic expansion and discovery of thiopeptide antibiotics.</title>
        <authorList>
            <person name="Schwalen C.J."/>
            <person name="Hudson G.A."/>
            <person name="Mitchell D.A."/>
        </authorList>
    </citation>
    <scope>NUCLEOTIDE SEQUENCE [LARGE SCALE GENOMIC DNA]</scope>
    <source>
        <strain evidence="3 4">ATCC 21389</strain>
    </source>
</reference>
<dbReference type="RefSeq" id="WP_110664526.1">
    <property type="nucleotide sequence ID" value="NZ_PYBW01000004.1"/>
</dbReference>
<dbReference type="OrthoDB" id="9815928at2"/>
<evidence type="ECO:0000256" key="1">
    <source>
        <dbReference type="ARBA" id="ARBA00022729"/>
    </source>
</evidence>
<protein>
    <recommendedName>
        <fullName evidence="5">Endonuclease/exonuclease/phosphatase domain-containing protein</fullName>
    </recommendedName>
</protein>
<dbReference type="InterPro" id="IPR036691">
    <property type="entry name" value="Endo/exonu/phosph_ase_sf"/>
</dbReference>
<dbReference type="PANTHER" id="PTHR46580">
    <property type="entry name" value="SENSOR KINASE-RELATED"/>
    <property type="match status" value="1"/>
</dbReference>
<dbReference type="SUPFAM" id="SSF69318">
    <property type="entry name" value="Integrin alpha N-terminal domain"/>
    <property type="match status" value="3"/>
</dbReference>
<dbReference type="Proteomes" id="UP000248039">
    <property type="component" value="Unassembled WGS sequence"/>
</dbReference>
<evidence type="ECO:0000256" key="2">
    <source>
        <dbReference type="SAM" id="SignalP"/>
    </source>
</evidence>
<dbReference type="Gene3D" id="3.60.10.10">
    <property type="entry name" value="Endonuclease/exonuclease/phosphatase"/>
    <property type="match status" value="1"/>
</dbReference>
<dbReference type="Pfam" id="PF13517">
    <property type="entry name" value="FG-GAP_3"/>
    <property type="match status" value="3"/>
</dbReference>
<comment type="caution">
    <text evidence="3">The sequence shown here is derived from an EMBL/GenBank/DDBJ whole genome shotgun (WGS) entry which is preliminary data.</text>
</comment>
<feature type="chain" id="PRO_5039369766" description="Endonuclease/exonuclease/phosphatase domain-containing protein" evidence="2">
    <location>
        <begin position="20"/>
        <end position="1138"/>
    </location>
</feature>
<evidence type="ECO:0008006" key="5">
    <source>
        <dbReference type="Google" id="ProtNLM"/>
    </source>
</evidence>
<evidence type="ECO:0000313" key="3">
    <source>
        <dbReference type="EMBL" id="PYC88407.1"/>
    </source>
</evidence>
<keyword evidence="1 2" id="KW-0732">Signal</keyword>
<proteinExistence type="predicted"/>
<dbReference type="Gene3D" id="2.40.128.340">
    <property type="match status" value="7"/>
</dbReference>
<dbReference type="InterPro" id="IPR028994">
    <property type="entry name" value="Integrin_alpha_N"/>
</dbReference>
<keyword evidence="4" id="KW-1185">Reference proteome</keyword>
<accession>A0A2V4NR51</accession>
<gene>
    <name evidence="3" type="ORF">C7C46_00590</name>
</gene>
<sequence>MQARSLVAALLAAAFLAFAPVIVAGGAPATAATAPAAVAAATVDTPPPSAPLRFLTYNLCGGARWPGYCTVAGDAKRVPFVTSEATGWNSDLVFLTEICRPQFKDLQTALGTKGYHGAYVETENPPVVAGDLESCSHGVAGADNSAGIALFSKGADPAPSAKAVYLGEDAGREAVDMICADTTLQGKPIKACTHHPSSVSYTSQCPYYPSPAASCAGTSQERENAKARQTVEPWIAAGTPVVIGGDFNAAPSDPSLDAFYDFGGGFGQFTEVDQTDKTQFGKACPQSADRCRSGKDTYDFNRGDMSKVDYVFVSSRDFSSPYAATPHYDNDISDHGDLRGAAGWVSCADPGKAAAASQAPCNGDSSSVARADFNGDGRDDLASLYNEGNGTAGLRVWPADGSGGFAPPVVWWKSAAGAFDWSAAKPVTGDFNGDGKADLAVLYNDGQNADGSNHTELRVFTSTGSGFADPVTPWDSLRDSGSWNWNSSKPVAGDFNGDGKADLAVLYDDGLVKTDFSETTLWTFTSTGTGFSKPVSAWDNVTRQAGSWTWGLSKPVAGDFIGDGKSDVAVLYDQHDGTSAWWTLTATGTGFNNPVKVWDGAAHRSDPLVWSSAKPLAGDFNGDGKADLAVLYDDGTSGSANHTDLRTFTSTGSGFGDQVHAWDNVRDGSGSWNWAASKPVTGDFNGDGKVDVGVLYNQYDLTSALWTLPSTGSGFAGPTKRWDSSASGVDWSQSNSVKLAGRFSGSPRADTAVVYGSPADATGKRTVQIWTQAATGRGFGSPVLAYSGSPGGENWDLSLAKFVTGDFNGDGRTDIGVLYNYGQGSDGKNHTGLWTFMATGTGFAAPSRPWESVANGFGSWNWNAGKPVAGDFDGDGKTDIGVLYNQYDLTSNWWTFSSTGAGFAGPSKGWSSPKPLDWSMSKPVAGDFDGDGRADLGILYSEQIAGQPHTELRTAISTPAGFTDPGTARDLSTDLGSWNWYSSTPVAGDFNGDRKTDVAVVYNSSPDPDTTTHTALWSILSTGSGFAVPSQAWESGKDGGSWPGAVLPSMIPPATDTGAAGGPAILAAANAARLAEQSAQTQVLVGDFDGDGLADIATVYGGGHAATNLVVSNATATGFRPAETVWQSNVEWARSQAL</sequence>
<feature type="signal peptide" evidence="2">
    <location>
        <begin position="1"/>
        <end position="19"/>
    </location>
</feature>
<dbReference type="EMBL" id="PYBW01000004">
    <property type="protein sequence ID" value="PYC88407.1"/>
    <property type="molecule type" value="Genomic_DNA"/>
</dbReference>
<name>A0A2V4NR51_9ACTN</name>
<organism evidence="3 4">
    <name type="scientific">Streptomyces tateyamensis</name>
    <dbReference type="NCBI Taxonomy" id="565073"/>
    <lineage>
        <taxon>Bacteria</taxon>
        <taxon>Bacillati</taxon>
        <taxon>Actinomycetota</taxon>
        <taxon>Actinomycetes</taxon>
        <taxon>Kitasatosporales</taxon>
        <taxon>Streptomycetaceae</taxon>
        <taxon>Streptomyces</taxon>
    </lineage>
</organism>
<dbReference type="AlphaFoldDB" id="A0A2V4NR51"/>
<evidence type="ECO:0000313" key="4">
    <source>
        <dbReference type="Proteomes" id="UP000248039"/>
    </source>
</evidence>
<dbReference type="InterPro" id="IPR013517">
    <property type="entry name" value="FG-GAP"/>
</dbReference>